<dbReference type="CTD" id="10901"/>
<dbReference type="FunFam" id="3.40.50.720:FF:000084">
    <property type="entry name" value="Short-chain dehydrogenase reductase"/>
    <property type="match status" value="1"/>
</dbReference>
<dbReference type="NCBIfam" id="NF005559">
    <property type="entry name" value="PRK07231.1"/>
    <property type="match status" value="1"/>
</dbReference>
<proteinExistence type="inferred from homology"/>
<comment type="similarity">
    <text evidence="1">Belongs to the short-chain dehydrogenases/reductases (SDR) family.</text>
</comment>
<dbReference type="Pfam" id="PF13561">
    <property type="entry name" value="adh_short_C2"/>
    <property type="match status" value="1"/>
</dbReference>
<dbReference type="InterPro" id="IPR036291">
    <property type="entry name" value="NAD(P)-bd_dom_sf"/>
</dbReference>
<dbReference type="AlphaFoldDB" id="A0A8B7NHH9"/>
<organism evidence="2 3">
    <name type="scientific">Hyalella azteca</name>
    <name type="common">Amphipod</name>
    <dbReference type="NCBI Taxonomy" id="294128"/>
    <lineage>
        <taxon>Eukaryota</taxon>
        <taxon>Metazoa</taxon>
        <taxon>Ecdysozoa</taxon>
        <taxon>Arthropoda</taxon>
        <taxon>Crustacea</taxon>
        <taxon>Multicrustacea</taxon>
        <taxon>Malacostraca</taxon>
        <taxon>Eumalacostraca</taxon>
        <taxon>Peracarida</taxon>
        <taxon>Amphipoda</taxon>
        <taxon>Senticaudata</taxon>
        <taxon>Talitrida</taxon>
        <taxon>Talitroidea</taxon>
        <taxon>Hyalellidae</taxon>
        <taxon>Hyalella</taxon>
    </lineage>
</organism>
<dbReference type="SUPFAM" id="SSF51735">
    <property type="entry name" value="NAD(P)-binding Rossmann-fold domains"/>
    <property type="match status" value="1"/>
</dbReference>
<evidence type="ECO:0000313" key="3">
    <source>
        <dbReference type="RefSeq" id="XP_018013090.1"/>
    </source>
</evidence>
<dbReference type="RefSeq" id="XP_018013090.1">
    <property type="nucleotide sequence ID" value="XM_018157601.2"/>
</dbReference>
<dbReference type="Proteomes" id="UP000694843">
    <property type="component" value="Unplaced"/>
</dbReference>
<dbReference type="InterPro" id="IPR002347">
    <property type="entry name" value="SDR_fam"/>
</dbReference>
<dbReference type="PRINTS" id="PR00081">
    <property type="entry name" value="GDHRDH"/>
</dbReference>
<dbReference type="PANTHER" id="PTHR43943:SF2">
    <property type="entry name" value="DEHYDROGENASE_REDUCTASE 4"/>
    <property type="match status" value="1"/>
</dbReference>
<protein>
    <submittedName>
        <fullName evidence="3">Dehydrogenase/reductase SDR family member 4</fullName>
    </submittedName>
</protein>
<sequence>MLLTFKTVFHSQILCRSMSQATNKLSGKVAIVTASTEGIGFAIAERLASDGARVVVSSRRTGNVDRAVKELQEKGLTDIMGLQCNVSKEKDRINLVQETVAKYGGIDILVSNAAVNPAMGGILDCAEPVWDKIFDVNVKSAWQLTQLVAPHMQKAKKGSIIYVASIGGYHPLNLLGAYSLSKTCLLGLSKAVAQQLAPDNIRANCIAPGIVKTKFSSPLHGNEAVYEKMMESVPLGRMAEPSEMAGLVSFLASDDASYITGENFVAAGGMQSRL</sequence>
<accession>A0A8B7NHH9</accession>
<keyword evidence="2" id="KW-1185">Reference proteome</keyword>
<evidence type="ECO:0000313" key="2">
    <source>
        <dbReference type="Proteomes" id="UP000694843"/>
    </source>
</evidence>
<dbReference type="KEGG" id="hazt:108670147"/>
<evidence type="ECO:0000256" key="1">
    <source>
        <dbReference type="ARBA" id="ARBA00006484"/>
    </source>
</evidence>
<dbReference type="OrthoDB" id="1669814at2759"/>
<dbReference type="PRINTS" id="PR00080">
    <property type="entry name" value="SDRFAMILY"/>
</dbReference>
<dbReference type="GO" id="GO:0004090">
    <property type="term" value="F:carbonyl reductase (NADPH) activity"/>
    <property type="evidence" value="ECO:0007669"/>
    <property type="project" value="TreeGrafter"/>
</dbReference>
<gene>
    <name evidence="3" type="primary">LOC108670147</name>
</gene>
<reference evidence="3" key="1">
    <citation type="submission" date="2025-08" db="UniProtKB">
        <authorList>
            <consortium name="RefSeq"/>
        </authorList>
    </citation>
    <scope>IDENTIFICATION</scope>
    <source>
        <tissue evidence="3">Whole organism</tissue>
    </source>
</reference>
<dbReference type="GeneID" id="108670147"/>
<dbReference type="Gene3D" id="3.40.50.720">
    <property type="entry name" value="NAD(P)-binding Rossmann-like Domain"/>
    <property type="match status" value="1"/>
</dbReference>
<dbReference type="OMA" id="WEVANVI"/>
<name>A0A8B7NHH9_HYAAZ</name>
<dbReference type="PANTHER" id="PTHR43943">
    <property type="entry name" value="DEHYDROGENASE/REDUCTASE (SDR FAMILY) MEMBER 4"/>
    <property type="match status" value="1"/>
</dbReference>